<evidence type="ECO:0000313" key="3">
    <source>
        <dbReference type="Proteomes" id="UP000834106"/>
    </source>
</evidence>
<evidence type="ECO:0000313" key="2">
    <source>
        <dbReference type="EMBL" id="CAI9779046.1"/>
    </source>
</evidence>
<evidence type="ECO:0000256" key="1">
    <source>
        <dbReference type="SAM" id="MobiDB-lite"/>
    </source>
</evidence>
<gene>
    <name evidence="2" type="ORF">FPE_LOCUS26476</name>
</gene>
<dbReference type="AlphaFoldDB" id="A0AAD2A3F5"/>
<accession>A0AAD2A3F5</accession>
<feature type="compositionally biased region" description="Low complexity" evidence="1">
    <location>
        <begin position="75"/>
        <end position="84"/>
    </location>
</feature>
<keyword evidence="3" id="KW-1185">Reference proteome</keyword>
<proteinExistence type="predicted"/>
<reference evidence="2" key="1">
    <citation type="submission" date="2023-05" db="EMBL/GenBank/DDBJ databases">
        <authorList>
            <person name="Huff M."/>
        </authorList>
    </citation>
    <scope>NUCLEOTIDE SEQUENCE</scope>
</reference>
<organism evidence="2 3">
    <name type="scientific">Fraxinus pennsylvanica</name>
    <dbReference type="NCBI Taxonomy" id="56036"/>
    <lineage>
        <taxon>Eukaryota</taxon>
        <taxon>Viridiplantae</taxon>
        <taxon>Streptophyta</taxon>
        <taxon>Embryophyta</taxon>
        <taxon>Tracheophyta</taxon>
        <taxon>Spermatophyta</taxon>
        <taxon>Magnoliopsida</taxon>
        <taxon>eudicotyledons</taxon>
        <taxon>Gunneridae</taxon>
        <taxon>Pentapetalae</taxon>
        <taxon>asterids</taxon>
        <taxon>lamiids</taxon>
        <taxon>Lamiales</taxon>
        <taxon>Oleaceae</taxon>
        <taxon>Oleeae</taxon>
        <taxon>Fraxinus</taxon>
    </lineage>
</organism>
<dbReference type="Proteomes" id="UP000834106">
    <property type="component" value="Chromosome 16"/>
</dbReference>
<protein>
    <submittedName>
        <fullName evidence="2">Uncharacterized protein</fullName>
    </submittedName>
</protein>
<feature type="region of interest" description="Disordered" evidence="1">
    <location>
        <begin position="49"/>
        <end position="88"/>
    </location>
</feature>
<sequence>MRAYCILALCCHHKANLSTNCSKIPVCPFCRSPITQLAVAKSKTSSDVELEFSPTKPTRTRKSANLGESSSNFKSLSPTSSLGRLGRGSGKVFAECNEEFDKR</sequence>
<dbReference type="EMBL" id="OU503051">
    <property type="protein sequence ID" value="CAI9779046.1"/>
    <property type="molecule type" value="Genomic_DNA"/>
</dbReference>
<name>A0AAD2A3F5_9LAMI</name>